<evidence type="ECO:0000313" key="2">
    <source>
        <dbReference type="Proteomes" id="UP001159363"/>
    </source>
</evidence>
<protein>
    <recommendedName>
        <fullName evidence="3">Transposase</fullName>
    </recommendedName>
</protein>
<comment type="caution">
    <text evidence="1">The sequence shown here is derived from an EMBL/GenBank/DDBJ whole genome shotgun (WGS) entry which is preliminary data.</text>
</comment>
<proteinExistence type="predicted"/>
<organism evidence="1 2">
    <name type="scientific">Dryococelus australis</name>
    <dbReference type="NCBI Taxonomy" id="614101"/>
    <lineage>
        <taxon>Eukaryota</taxon>
        <taxon>Metazoa</taxon>
        <taxon>Ecdysozoa</taxon>
        <taxon>Arthropoda</taxon>
        <taxon>Hexapoda</taxon>
        <taxon>Insecta</taxon>
        <taxon>Pterygota</taxon>
        <taxon>Neoptera</taxon>
        <taxon>Polyneoptera</taxon>
        <taxon>Phasmatodea</taxon>
        <taxon>Verophasmatodea</taxon>
        <taxon>Anareolatae</taxon>
        <taxon>Phasmatidae</taxon>
        <taxon>Eurycanthinae</taxon>
        <taxon>Dryococelus</taxon>
    </lineage>
</organism>
<dbReference type="EMBL" id="JARBHB010000005">
    <property type="protein sequence ID" value="KAJ8882859.1"/>
    <property type="molecule type" value="Genomic_DNA"/>
</dbReference>
<accession>A0ABQ9HF23</accession>
<evidence type="ECO:0008006" key="3">
    <source>
        <dbReference type="Google" id="ProtNLM"/>
    </source>
</evidence>
<dbReference type="Proteomes" id="UP001159363">
    <property type="component" value="Chromosome 4"/>
</dbReference>
<keyword evidence="2" id="KW-1185">Reference proteome</keyword>
<reference evidence="1 2" key="1">
    <citation type="submission" date="2023-02" db="EMBL/GenBank/DDBJ databases">
        <title>LHISI_Scaffold_Assembly.</title>
        <authorList>
            <person name="Stuart O.P."/>
            <person name="Cleave R."/>
            <person name="Magrath M.J.L."/>
            <person name="Mikheyev A.S."/>
        </authorList>
    </citation>
    <scope>NUCLEOTIDE SEQUENCE [LARGE SCALE GENOMIC DNA]</scope>
    <source>
        <strain evidence="1">Daus_M_001</strain>
        <tissue evidence="1">Leg muscle</tissue>
    </source>
</reference>
<sequence length="115" mass="13078">MLVKKVYIDQPHPSTTPVGCSTITAVKRKSVPTTLQQTLQHTNPFADYMPLYTSEMEGFLHFSNISVLLHQTLTPMMKNKYQELSDMAKQKITVGNNFTLTCDMWTETNSTKGYL</sequence>
<name>A0ABQ9HF23_9NEOP</name>
<evidence type="ECO:0000313" key="1">
    <source>
        <dbReference type="EMBL" id="KAJ8882859.1"/>
    </source>
</evidence>
<gene>
    <name evidence="1" type="ORF">PR048_014673</name>
</gene>